<evidence type="ECO:0008006" key="4">
    <source>
        <dbReference type="Google" id="ProtNLM"/>
    </source>
</evidence>
<keyword evidence="3" id="KW-1185">Reference proteome</keyword>
<evidence type="ECO:0000313" key="3">
    <source>
        <dbReference type="Proteomes" id="UP000323324"/>
    </source>
</evidence>
<dbReference type="RefSeq" id="WP_148368024.1">
    <property type="nucleotide sequence ID" value="NZ_VSKM01000001.1"/>
</dbReference>
<name>A0A8H2QFL1_9FLAO</name>
<evidence type="ECO:0000313" key="2">
    <source>
        <dbReference type="EMBL" id="TYB80132.1"/>
    </source>
</evidence>
<evidence type="ECO:0000256" key="1">
    <source>
        <dbReference type="SAM" id="SignalP"/>
    </source>
</evidence>
<sequence>MKKLLLLLTFFILISATAKKNSDLELICFGKWSMEYVESSEQQIPIPGDVDENWMIFHKNGKHEVMSLGEIHFGKWVYTKDDRTIRLSEEENYINQKIELINNQKLILSFTADGDFLKLGLKKLHQ</sequence>
<gene>
    <name evidence="2" type="ORF">ES676_00225</name>
</gene>
<keyword evidence="1" id="KW-0732">Signal</keyword>
<protein>
    <recommendedName>
        <fullName evidence="4">Lipocalin-like domain-containing protein</fullName>
    </recommendedName>
</protein>
<dbReference type="Proteomes" id="UP000323324">
    <property type="component" value="Unassembled WGS sequence"/>
</dbReference>
<feature type="signal peptide" evidence="1">
    <location>
        <begin position="1"/>
        <end position="20"/>
    </location>
</feature>
<dbReference type="AlphaFoldDB" id="A0A8H2QFL1"/>
<proteinExistence type="predicted"/>
<reference evidence="2 3" key="1">
    <citation type="submission" date="2019-08" db="EMBL/GenBank/DDBJ databases">
        <title>Genomes of Antarctic Bizionia species.</title>
        <authorList>
            <person name="Bowman J.P."/>
        </authorList>
    </citation>
    <scope>NUCLEOTIDE SEQUENCE [LARGE SCALE GENOMIC DNA]</scope>
    <source>
        <strain evidence="2 3">HFD</strain>
    </source>
</reference>
<organism evidence="2 3">
    <name type="scientific">Bizionia saleffrena</name>
    <dbReference type="NCBI Taxonomy" id="291189"/>
    <lineage>
        <taxon>Bacteria</taxon>
        <taxon>Pseudomonadati</taxon>
        <taxon>Bacteroidota</taxon>
        <taxon>Flavobacteriia</taxon>
        <taxon>Flavobacteriales</taxon>
        <taxon>Flavobacteriaceae</taxon>
        <taxon>Bizionia</taxon>
    </lineage>
</organism>
<accession>A0A8H2QFL1</accession>
<dbReference type="EMBL" id="VSKM01000001">
    <property type="protein sequence ID" value="TYB80132.1"/>
    <property type="molecule type" value="Genomic_DNA"/>
</dbReference>
<feature type="chain" id="PRO_5034704102" description="Lipocalin-like domain-containing protein" evidence="1">
    <location>
        <begin position="21"/>
        <end position="126"/>
    </location>
</feature>
<comment type="caution">
    <text evidence="2">The sequence shown here is derived from an EMBL/GenBank/DDBJ whole genome shotgun (WGS) entry which is preliminary data.</text>
</comment>